<accession>A0A410P458</accession>
<reference evidence="2 3" key="1">
    <citation type="submission" date="2017-01" db="EMBL/GenBank/DDBJ databases">
        <title>First insights into the biology of 'candidatus Vampirococcus archaeovorus'.</title>
        <authorList>
            <person name="Kizina J."/>
            <person name="Jordan S."/>
            <person name="Stueber K."/>
            <person name="Reinhardt R."/>
            <person name="Harder J."/>
        </authorList>
    </citation>
    <scope>NUCLEOTIDE SEQUENCE [LARGE SCALE GENOMIC DNA]</scope>
    <source>
        <strain evidence="2 3">LiM</strain>
    </source>
</reference>
<keyword evidence="1" id="KW-1133">Transmembrane helix</keyword>
<evidence type="ECO:0000313" key="2">
    <source>
        <dbReference type="EMBL" id="QAT16987.1"/>
    </source>
</evidence>
<dbReference type="Proteomes" id="UP000287243">
    <property type="component" value="Chromosome"/>
</dbReference>
<organism evidence="2 3">
    <name type="scientific">Velamenicoccus archaeovorus</name>
    <dbReference type="NCBI Taxonomy" id="1930593"/>
    <lineage>
        <taxon>Bacteria</taxon>
        <taxon>Pseudomonadati</taxon>
        <taxon>Candidatus Omnitrophota</taxon>
        <taxon>Candidatus Velamenicoccus</taxon>
    </lineage>
</organism>
<keyword evidence="1" id="KW-0472">Membrane</keyword>
<dbReference type="RefSeq" id="WP_128699629.1">
    <property type="nucleotide sequence ID" value="NZ_CP019384.1"/>
</dbReference>
<protein>
    <submittedName>
        <fullName evidence="2">Uncharacterized protein</fullName>
    </submittedName>
</protein>
<name>A0A410P458_VELA1</name>
<feature type="transmembrane region" description="Helical" evidence="1">
    <location>
        <begin position="32"/>
        <end position="52"/>
    </location>
</feature>
<keyword evidence="3" id="KW-1185">Reference proteome</keyword>
<dbReference type="EMBL" id="CP019384">
    <property type="protein sequence ID" value="QAT16987.1"/>
    <property type="molecule type" value="Genomic_DNA"/>
</dbReference>
<keyword evidence="1" id="KW-0812">Transmembrane</keyword>
<gene>
    <name evidence="2" type="ORF">BU251_04190</name>
</gene>
<dbReference type="AlphaFoldDB" id="A0A410P458"/>
<dbReference type="KEGG" id="vai:BU251_04190"/>
<evidence type="ECO:0000313" key="3">
    <source>
        <dbReference type="Proteomes" id="UP000287243"/>
    </source>
</evidence>
<sequence>MGPKKKRKIEKTLHEFIKDESGFVSKEKILKIGLGTISALGILSAFSANLIAGHTNHSSHANNLGITPYSTRCVKIDHVSHYSHSSHGSY</sequence>
<proteinExistence type="predicted"/>
<evidence type="ECO:0000256" key="1">
    <source>
        <dbReference type="SAM" id="Phobius"/>
    </source>
</evidence>